<sequence length="253" mass="28908">MDKKVSEMIRNNQRWARKRLKYNPTYFTDMAEQQTPDTLWIGCSDSRVPAETLTGNHPGQLFVHRNIANMVIHTDLNCMSVVQYAVEALKVKDIVVCGHSNCGGIKAGAENTTRGLISNWLMHVQDLYTRHQTLLNSLTPKHRLEVLTRLNVAEQIWNLGRSSIVQDAWARGQELTISGLVYNIEDGHLLEEGVEASSAEELELNYRNYIARLLTLTDQDLDQEIVDRANKDKQANDEDDQEANQTTNYLDYY</sequence>
<dbReference type="RefSeq" id="WP_119534563.1">
    <property type="nucleotide sequence ID" value="NZ_NRJF01000081.1"/>
</dbReference>
<keyword evidence="2 6" id="KW-0479">Metal-binding</keyword>
<dbReference type="EMBL" id="NRJF01000081">
    <property type="protein sequence ID" value="RIY35708.1"/>
    <property type="molecule type" value="Genomic_DNA"/>
</dbReference>
<dbReference type="Proteomes" id="UP000265964">
    <property type="component" value="Unassembled WGS sequence"/>
</dbReference>
<keyword evidence="10" id="KW-1185">Reference proteome</keyword>
<evidence type="ECO:0000256" key="3">
    <source>
        <dbReference type="ARBA" id="ARBA00022833"/>
    </source>
</evidence>
<feature type="binding site" evidence="6">
    <location>
        <position position="99"/>
    </location>
    <ligand>
        <name>Zn(2+)</name>
        <dbReference type="ChEBI" id="CHEBI:29105"/>
    </ligand>
</feature>
<feature type="region of interest" description="Disordered" evidence="8">
    <location>
        <begin position="229"/>
        <end position="253"/>
    </location>
</feature>
<evidence type="ECO:0000256" key="1">
    <source>
        <dbReference type="ARBA" id="ARBA00006217"/>
    </source>
</evidence>
<organism evidence="9 10">
    <name type="scientific">Psittacicella gerlachiana</name>
    <dbReference type="NCBI Taxonomy" id="2028574"/>
    <lineage>
        <taxon>Bacteria</taxon>
        <taxon>Pseudomonadati</taxon>
        <taxon>Pseudomonadota</taxon>
        <taxon>Gammaproteobacteria</taxon>
        <taxon>Pasteurellales</taxon>
        <taxon>Psittacicellaceae</taxon>
        <taxon>Psittacicella</taxon>
    </lineage>
</organism>
<dbReference type="PROSITE" id="PS00704">
    <property type="entry name" value="PROK_CO2_ANHYDRASE_1"/>
    <property type="match status" value="1"/>
</dbReference>
<dbReference type="OrthoDB" id="9797527at2"/>
<evidence type="ECO:0000256" key="2">
    <source>
        <dbReference type="ARBA" id="ARBA00022723"/>
    </source>
</evidence>
<feature type="binding site" evidence="6">
    <location>
        <position position="43"/>
    </location>
    <ligand>
        <name>Zn(2+)</name>
        <dbReference type="ChEBI" id="CHEBI:29105"/>
    </ligand>
</feature>
<dbReference type="InterPro" id="IPR015892">
    <property type="entry name" value="Carbonic_anhydrase_CS"/>
</dbReference>
<keyword evidence="4 7" id="KW-0456">Lyase</keyword>
<dbReference type="PANTHER" id="PTHR11002:SF76">
    <property type="entry name" value="CARBONIC ANHYDRASE"/>
    <property type="match status" value="1"/>
</dbReference>
<comment type="caution">
    <text evidence="9">The sequence shown here is derived from an EMBL/GenBank/DDBJ whole genome shotgun (WGS) entry which is preliminary data.</text>
</comment>
<dbReference type="SUPFAM" id="SSF53056">
    <property type="entry name" value="beta-carbonic anhydrase, cab"/>
    <property type="match status" value="1"/>
</dbReference>
<dbReference type="GO" id="GO:0004089">
    <property type="term" value="F:carbonate dehydratase activity"/>
    <property type="evidence" value="ECO:0007669"/>
    <property type="project" value="UniProtKB-UniRule"/>
</dbReference>
<evidence type="ECO:0000313" key="10">
    <source>
        <dbReference type="Proteomes" id="UP000265964"/>
    </source>
</evidence>
<comment type="catalytic activity">
    <reaction evidence="5 7">
        <text>hydrogencarbonate + H(+) = CO2 + H2O</text>
        <dbReference type="Rhea" id="RHEA:10748"/>
        <dbReference type="ChEBI" id="CHEBI:15377"/>
        <dbReference type="ChEBI" id="CHEBI:15378"/>
        <dbReference type="ChEBI" id="CHEBI:16526"/>
        <dbReference type="ChEBI" id="CHEBI:17544"/>
        <dbReference type="EC" id="4.2.1.1"/>
    </reaction>
</comment>
<protein>
    <recommendedName>
        <fullName evidence="7">Carbonic anhydrase</fullName>
        <ecNumber evidence="7">4.2.1.1</ecNumber>
    </recommendedName>
    <alternativeName>
        <fullName evidence="7">Carbonate dehydratase</fullName>
    </alternativeName>
</protein>
<proteinExistence type="inferred from homology"/>
<dbReference type="AlphaFoldDB" id="A0A3A1YEW6"/>
<keyword evidence="3 6" id="KW-0862">Zinc</keyword>
<dbReference type="FunFam" id="3.40.1050.10:FF:000001">
    <property type="entry name" value="Carbonic anhydrase"/>
    <property type="match status" value="1"/>
</dbReference>
<dbReference type="GO" id="GO:0008270">
    <property type="term" value="F:zinc ion binding"/>
    <property type="evidence" value="ECO:0007669"/>
    <property type="project" value="UniProtKB-UniRule"/>
</dbReference>
<feature type="compositionally biased region" description="Polar residues" evidence="8">
    <location>
        <begin position="243"/>
        <end position="253"/>
    </location>
</feature>
<evidence type="ECO:0000256" key="5">
    <source>
        <dbReference type="ARBA" id="ARBA00048348"/>
    </source>
</evidence>
<dbReference type="SMART" id="SM00947">
    <property type="entry name" value="Pro_CA"/>
    <property type="match status" value="1"/>
</dbReference>
<feature type="binding site" evidence="6">
    <location>
        <position position="102"/>
    </location>
    <ligand>
        <name>Zn(2+)</name>
        <dbReference type="ChEBI" id="CHEBI:29105"/>
    </ligand>
</feature>
<dbReference type="GO" id="GO:0015976">
    <property type="term" value="P:carbon utilization"/>
    <property type="evidence" value="ECO:0007669"/>
    <property type="project" value="InterPro"/>
</dbReference>
<feature type="binding site" evidence="6">
    <location>
        <position position="45"/>
    </location>
    <ligand>
        <name>Zn(2+)</name>
        <dbReference type="ChEBI" id="CHEBI:29105"/>
    </ligand>
</feature>
<dbReference type="CDD" id="cd00883">
    <property type="entry name" value="beta_CA_cladeA"/>
    <property type="match status" value="1"/>
</dbReference>
<reference evidence="9 10" key="1">
    <citation type="submission" date="2017-08" db="EMBL/GenBank/DDBJ databases">
        <title>Reclassification of Bisgaard taxon 37 and 44.</title>
        <authorList>
            <person name="Christensen H."/>
        </authorList>
    </citation>
    <scope>NUCLEOTIDE SEQUENCE [LARGE SCALE GENOMIC DNA]</scope>
    <source>
        <strain evidence="9 10">EEAB3T1</strain>
    </source>
</reference>
<evidence type="ECO:0000256" key="8">
    <source>
        <dbReference type="SAM" id="MobiDB-lite"/>
    </source>
</evidence>
<evidence type="ECO:0000256" key="7">
    <source>
        <dbReference type="RuleBase" id="RU003956"/>
    </source>
</evidence>
<dbReference type="InterPro" id="IPR036874">
    <property type="entry name" value="Carbonic_anhydrase_sf"/>
</dbReference>
<comment type="function">
    <text evidence="7">Reversible hydration of carbon dioxide.</text>
</comment>
<evidence type="ECO:0000256" key="6">
    <source>
        <dbReference type="PIRSR" id="PIRSR601765-1"/>
    </source>
</evidence>
<evidence type="ECO:0000313" key="9">
    <source>
        <dbReference type="EMBL" id="RIY35708.1"/>
    </source>
</evidence>
<dbReference type="NCBIfam" id="NF007756">
    <property type="entry name" value="PRK10437.1"/>
    <property type="match status" value="1"/>
</dbReference>
<dbReference type="Gene3D" id="3.40.1050.10">
    <property type="entry name" value="Carbonic anhydrase"/>
    <property type="match status" value="1"/>
</dbReference>
<dbReference type="InterPro" id="IPR001765">
    <property type="entry name" value="Carbonic_anhydrase"/>
</dbReference>
<dbReference type="PROSITE" id="PS00705">
    <property type="entry name" value="PROK_CO2_ANHYDRASE_2"/>
    <property type="match status" value="1"/>
</dbReference>
<gene>
    <name evidence="9" type="ORF">CKF59_03330</name>
</gene>
<dbReference type="EC" id="4.2.1.1" evidence="7"/>
<comment type="cofactor">
    <cofactor evidence="6">
        <name>Zn(2+)</name>
        <dbReference type="ChEBI" id="CHEBI:29105"/>
    </cofactor>
    <text evidence="6">Binds 1 zinc ion per subunit.</text>
</comment>
<dbReference type="Pfam" id="PF00484">
    <property type="entry name" value="Pro_CA"/>
    <property type="match status" value="1"/>
</dbReference>
<accession>A0A3A1YEW6</accession>
<evidence type="ECO:0000256" key="4">
    <source>
        <dbReference type="ARBA" id="ARBA00023239"/>
    </source>
</evidence>
<dbReference type="PANTHER" id="PTHR11002">
    <property type="entry name" value="CARBONIC ANHYDRASE"/>
    <property type="match status" value="1"/>
</dbReference>
<name>A0A3A1YEW6_9GAMM</name>
<comment type="similarity">
    <text evidence="1 7">Belongs to the beta-class carbonic anhydrase family.</text>
</comment>